<dbReference type="PATRIC" id="fig|1566026.4.peg.1641"/>
<feature type="chain" id="PRO_5005580287" evidence="12">
    <location>
        <begin position="20"/>
        <end position="801"/>
    </location>
</feature>
<dbReference type="GO" id="GO:0015344">
    <property type="term" value="F:siderophore uptake transmembrane transporter activity"/>
    <property type="evidence" value="ECO:0007669"/>
    <property type="project" value="TreeGrafter"/>
</dbReference>
<dbReference type="GO" id="GO:0009279">
    <property type="term" value="C:cell outer membrane"/>
    <property type="evidence" value="ECO:0007669"/>
    <property type="project" value="UniProtKB-SubCell"/>
</dbReference>
<evidence type="ECO:0000256" key="10">
    <source>
        <dbReference type="PROSITE-ProRule" id="PRU01360"/>
    </source>
</evidence>
<evidence type="ECO:0000256" key="11">
    <source>
        <dbReference type="RuleBase" id="RU003357"/>
    </source>
</evidence>
<organism evidence="15 16">
    <name type="scientific">Roseivirga seohaensis subsp. aquiponti</name>
    <dbReference type="NCBI Taxonomy" id="1566026"/>
    <lineage>
        <taxon>Bacteria</taxon>
        <taxon>Pseudomonadati</taxon>
        <taxon>Bacteroidota</taxon>
        <taxon>Cytophagia</taxon>
        <taxon>Cytophagales</taxon>
        <taxon>Roseivirgaceae</taxon>
        <taxon>Roseivirga</taxon>
    </lineage>
</organism>
<reference evidence="16" key="1">
    <citation type="submission" date="2014-11" db="EMBL/GenBank/DDBJ databases">
        <title>Genome sequencing of Roseivirga sp. D-25.</title>
        <authorList>
            <person name="Selvaratnam C."/>
            <person name="Thevarajoo S."/>
            <person name="Goh K.M."/>
            <person name="Eee R."/>
            <person name="Chan K.-G."/>
            <person name="Chong C.S."/>
        </authorList>
    </citation>
    <scope>NUCLEOTIDE SEQUENCE [LARGE SCALE GENOMIC DNA]</scope>
    <source>
        <strain evidence="16">D-25</strain>
    </source>
</reference>
<comment type="caution">
    <text evidence="15">The sequence shown here is derived from an EMBL/GenBank/DDBJ whole genome shotgun (WGS) entry which is preliminary data.</text>
</comment>
<dbReference type="InterPro" id="IPR012910">
    <property type="entry name" value="Plug_dom"/>
</dbReference>
<evidence type="ECO:0000313" key="15">
    <source>
        <dbReference type="EMBL" id="KOF04425.1"/>
    </source>
</evidence>
<dbReference type="Gene3D" id="2.170.130.10">
    <property type="entry name" value="TonB-dependent receptor, plug domain"/>
    <property type="match status" value="1"/>
</dbReference>
<evidence type="ECO:0000256" key="6">
    <source>
        <dbReference type="ARBA" id="ARBA00023077"/>
    </source>
</evidence>
<evidence type="ECO:0000256" key="4">
    <source>
        <dbReference type="ARBA" id="ARBA00022692"/>
    </source>
</evidence>
<dbReference type="RefSeq" id="WP_053221843.1">
    <property type="nucleotide sequence ID" value="NZ_JSVA01000002.1"/>
</dbReference>
<keyword evidence="7 10" id="KW-0472">Membrane</keyword>
<dbReference type="PANTHER" id="PTHR30069">
    <property type="entry name" value="TONB-DEPENDENT OUTER MEMBRANE RECEPTOR"/>
    <property type="match status" value="1"/>
</dbReference>
<dbReference type="InterPro" id="IPR037066">
    <property type="entry name" value="Plug_dom_sf"/>
</dbReference>
<name>A0A0L8AQB1_9BACT</name>
<dbReference type="InterPro" id="IPR008969">
    <property type="entry name" value="CarboxyPept-like_regulatory"/>
</dbReference>
<dbReference type="AlphaFoldDB" id="A0A0L8AQB1"/>
<dbReference type="EMBL" id="JSVA01000002">
    <property type="protein sequence ID" value="KOF04425.1"/>
    <property type="molecule type" value="Genomic_DNA"/>
</dbReference>
<dbReference type="PANTHER" id="PTHR30069:SF29">
    <property type="entry name" value="HEMOGLOBIN AND HEMOGLOBIN-HAPTOGLOBIN-BINDING PROTEIN 1-RELATED"/>
    <property type="match status" value="1"/>
</dbReference>
<protein>
    <submittedName>
        <fullName evidence="15">TonB-dependent receptor</fullName>
    </submittedName>
</protein>
<dbReference type="PROSITE" id="PS52016">
    <property type="entry name" value="TONB_DEPENDENT_REC_3"/>
    <property type="match status" value="1"/>
</dbReference>
<evidence type="ECO:0000259" key="13">
    <source>
        <dbReference type="Pfam" id="PF00593"/>
    </source>
</evidence>
<keyword evidence="4 10" id="KW-0812">Transmembrane</keyword>
<dbReference type="InterPro" id="IPR039426">
    <property type="entry name" value="TonB-dep_rcpt-like"/>
</dbReference>
<dbReference type="InterPro" id="IPR036942">
    <property type="entry name" value="Beta-barrel_TonB_sf"/>
</dbReference>
<evidence type="ECO:0000256" key="7">
    <source>
        <dbReference type="ARBA" id="ARBA00023136"/>
    </source>
</evidence>
<dbReference type="SUPFAM" id="SSF56935">
    <property type="entry name" value="Porins"/>
    <property type="match status" value="1"/>
</dbReference>
<evidence type="ECO:0000256" key="2">
    <source>
        <dbReference type="ARBA" id="ARBA00022448"/>
    </source>
</evidence>
<evidence type="ECO:0000256" key="12">
    <source>
        <dbReference type="SAM" id="SignalP"/>
    </source>
</evidence>
<evidence type="ECO:0000256" key="9">
    <source>
        <dbReference type="ARBA" id="ARBA00023237"/>
    </source>
</evidence>
<keyword evidence="8 15" id="KW-0675">Receptor</keyword>
<feature type="signal peptide" evidence="12">
    <location>
        <begin position="1"/>
        <end position="19"/>
    </location>
</feature>
<keyword evidence="3 10" id="KW-1134">Transmembrane beta strand</keyword>
<evidence type="ECO:0000259" key="14">
    <source>
        <dbReference type="Pfam" id="PF07715"/>
    </source>
</evidence>
<comment type="subcellular location">
    <subcellularLocation>
        <location evidence="1 10">Cell outer membrane</location>
        <topology evidence="1 10">Multi-pass membrane protein</topology>
    </subcellularLocation>
</comment>
<evidence type="ECO:0000256" key="8">
    <source>
        <dbReference type="ARBA" id="ARBA00023170"/>
    </source>
</evidence>
<keyword evidence="6 11" id="KW-0798">TonB box</keyword>
<keyword evidence="5 12" id="KW-0732">Signal</keyword>
<evidence type="ECO:0000313" key="16">
    <source>
        <dbReference type="Proteomes" id="UP000036908"/>
    </source>
</evidence>
<accession>A0A0L8AQB1</accession>
<dbReference type="GO" id="GO:0044718">
    <property type="term" value="P:siderophore transmembrane transport"/>
    <property type="evidence" value="ECO:0007669"/>
    <property type="project" value="TreeGrafter"/>
</dbReference>
<evidence type="ECO:0000256" key="1">
    <source>
        <dbReference type="ARBA" id="ARBA00004571"/>
    </source>
</evidence>
<dbReference type="Pfam" id="PF00593">
    <property type="entry name" value="TonB_dep_Rec_b-barrel"/>
    <property type="match status" value="1"/>
</dbReference>
<dbReference type="InterPro" id="IPR000531">
    <property type="entry name" value="Beta-barrel_TonB"/>
</dbReference>
<sequence>MKKYLFMWCFVLCTLSGIAQTVTIIDKNTGEPLELATLASNSPRAFVVTNIKGQADITAFEGAEIIEVRMLGYEKAIVSYAILAQTNFTVELVASKLSMDDVVVSANRWHQDRQDVPNKIKTITPSDIQLQNSQTAADLLGSTGDVFIQKSQLGGGSPMIRGFSTNRLLITVDGVRMNTAIFRSGNLQNVISLDAFATESAEILFGPGSVMYGSDAIGGVMSFRTLNPQLSHTSETLVKGAAVARYSSANGEKTTHFDINVGWNKWASVTSFSNSNFGDLRMGTNGPDDYLRPFYVERQNGVDVMVANEDPLVQKPTGYEQTNLMQKVRFKPNANWDLVYGLHYSTTSNYSRYDRLIRTRGGLPRSAEWQYGPQVWLMNNITATHQGDSHLYDQMTVRLAHQFFEESRIDRDFNKPTRASRVEKVNAYSFNLDLDKALKTGTELFYGFEAVYDDVNSTGTDEDITTGDVFEGPARYPQSSWASYALYASLQHRISPKLLVQAGTRYNYFKLDAKFDTRFYPFPFETAEISNGAVTGSLGLVFNPETDMTISTNLSTGFRSPNVDDAGKVFDSEPGAVVVPNPELGPEYAYNAELGIAKIFNSSIRVDVTGFYTRLENALVRRDFTLNGQDEIMYDGELSQVQAVQNAAYTKVYGIQAGIEFKFDSGFGFSSRYNFQHGEEELDDSTLSPSRHAAPSFGVTKITYNHQNLKMDLYAMYSGEVSFDDMPAEEKGKDYMYAADSNGNPYSPSWYTLNFKALYKLSNGMTISGGVENITDQRYRPYSSGITAAGRNIILSLKVDL</sequence>
<feature type="domain" description="TonB-dependent receptor plug" evidence="14">
    <location>
        <begin position="113"/>
        <end position="220"/>
    </location>
</feature>
<dbReference type="Proteomes" id="UP000036908">
    <property type="component" value="Unassembled WGS sequence"/>
</dbReference>
<gene>
    <name evidence="15" type="ORF">OB69_01090</name>
</gene>
<dbReference type="OrthoDB" id="9764669at2"/>
<keyword evidence="16" id="KW-1185">Reference proteome</keyword>
<dbReference type="SUPFAM" id="SSF49464">
    <property type="entry name" value="Carboxypeptidase regulatory domain-like"/>
    <property type="match status" value="1"/>
</dbReference>
<keyword evidence="9 10" id="KW-0998">Cell outer membrane</keyword>
<feature type="domain" description="TonB-dependent receptor-like beta-barrel" evidence="13">
    <location>
        <begin position="316"/>
        <end position="774"/>
    </location>
</feature>
<dbReference type="Pfam" id="PF07715">
    <property type="entry name" value="Plug"/>
    <property type="match status" value="1"/>
</dbReference>
<proteinExistence type="inferred from homology"/>
<comment type="similarity">
    <text evidence="10 11">Belongs to the TonB-dependent receptor family.</text>
</comment>
<keyword evidence="2 10" id="KW-0813">Transport</keyword>
<dbReference type="Gene3D" id="2.40.170.20">
    <property type="entry name" value="TonB-dependent receptor, beta-barrel domain"/>
    <property type="match status" value="1"/>
</dbReference>
<evidence type="ECO:0000256" key="5">
    <source>
        <dbReference type="ARBA" id="ARBA00022729"/>
    </source>
</evidence>
<evidence type="ECO:0000256" key="3">
    <source>
        <dbReference type="ARBA" id="ARBA00022452"/>
    </source>
</evidence>